<reference evidence="2 3" key="1">
    <citation type="submission" date="2022-12" db="EMBL/GenBank/DDBJ databases">
        <title>Chromosome-scale assembly of the Ensete ventricosum genome.</title>
        <authorList>
            <person name="Dussert Y."/>
            <person name="Stocks J."/>
            <person name="Wendawek A."/>
            <person name="Woldeyes F."/>
            <person name="Nichols R.A."/>
            <person name="Borrell J.S."/>
        </authorList>
    </citation>
    <scope>NUCLEOTIDE SEQUENCE [LARGE SCALE GENOMIC DNA]</scope>
    <source>
        <strain evidence="3">cv. Maze</strain>
        <tissue evidence="2">Seeds</tissue>
    </source>
</reference>
<feature type="region of interest" description="Disordered" evidence="1">
    <location>
        <begin position="703"/>
        <end position="722"/>
    </location>
</feature>
<sequence>MPSSIIAVEAADERPREMLFNRHDRRSSLQLRCSRSSKENCSFPSKIKNVDLLEKFVALNTEKLPRTVAKDRHKMKKNSVASPLGTSQKPWPGRKVTGVDEPVMNMSNVPFYLQRTEHGDDIHGKALNFGVLDWGRLERWTYHQKCVTDVGGGDSTSSSTESSSFSTFGFSNQSCRTISSPLSRLKKSPVAYEREDSGHIEGSPGSRISCTKFPGGSDKDHDGDFCADVLSHKHVAAGNSKDSDLEAMSCNVLQARRSATPPPSYKTDDATATGMAEDQNGSSMKAEECQSKANHMPQPSQDLKGRSDHLPESIDSGWLSSDSPPLTTDDWLAEGSRCSHSGALAEDVKLIHRYPQVPHSCPLPRAILEDEHDMSCTRPSESAVPTDESICRNGDTELFSRGLCKHHSEANAGQEKSRMSEAKVTAVAGKKPSDHSSAVLKRMSRSSSSKEASCREQFDSVSCPYNSLGDQATLKNKHRQSPLRRILDPILKPKNNVHSTAAAAAAAALRSSRHSCELSRMDVSPHGLPKPLNAGVEATCPARRSMITSSQVPDERHAASMKQALLQVAWKNGLPLFMLSSCDSEVLAAAITIRSLDDRSDDDLECLYKMFSVNSAKKKSMFWSNYGNKGKRQQLISHVVAQLKVSLCKTRSYDNGGSHVAREFVLLGAPHPSPTSNKSVDSSATTELAAIVVEVPPFMCKSDSSAESTKNPAGNRSASSDEKCLQADRLQVILPSGVHGSSTHGEPSPLIERWRSGGACDCGGWDEGCMLTVLSDKSQEQHDNTSCSFQARQTADGTQRLELWIQGGSKERRHAFSIVSFKQGLYTVESRSSISLLQALAICIAVLHGRKPSDKSAEPKNLQEQTANDQLGRSAAKAYVPNHPPLSPVGRA</sequence>
<proteinExistence type="predicted"/>
<feature type="compositionally biased region" description="Polar residues" evidence="1">
    <location>
        <begin position="703"/>
        <end position="718"/>
    </location>
</feature>
<dbReference type="AlphaFoldDB" id="A0AAV8QLA6"/>
<feature type="compositionally biased region" description="Pro residues" evidence="1">
    <location>
        <begin position="882"/>
        <end position="892"/>
    </location>
</feature>
<feature type="region of interest" description="Disordered" evidence="1">
    <location>
        <begin position="71"/>
        <end position="99"/>
    </location>
</feature>
<feature type="compositionally biased region" description="Low complexity" evidence="1">
    <location>
        <begin position="436"/>
        <end position="451"/>
    </location>
</feature>
<dbReference type="InterPro" id="IPR021916">
    <property type="entry name" value="DUF3527"/>
</dbReference>
<feature type="region of interest" description="Disordered" evidence="1">
    <location>
        <begin position="852"/>
        <end position="892"/>
    </location>
</feature>
<feature type="compositionally biased region" description="Low complexity" evidence="1">
    <location>
        <begin position="155"/>
        <end position="171"/>
    </location>
</feature>
<evidence type="ECO:0000256" key="1">
    <source>
        <dbReference type="SAM" id="MobiDB-lite"/>
    </source>
</evidence>
<keyword evidence="3" id="KW-1185">Reference proteome</keyword>
<evidence type="ECO:0008006" key="4">
    <source>
        <dbReference type="Google" id="ProtNLM"/>
    </source>
</evidence>
<feature type="compositionally biased region" description="Polar residues" evidence="1">
    <location>
        <begin position="862"/>
        <end position="871"/>
    </location>
</feature>
<dbReference type="Proteomes" id="UP001222027">
    <property type="component" value="Unassembled WGS sequence"/>
</dbReference>
<organism evidence="2 3">
    <name type="scientific">Ensete ventricosum</name>
    <name type="common">Abyssinian banana</name>
    <name type="synonym">Musa ensete</name>
    <dbReference type="NCBI Taxonomy" id="4639"/>
    <lineage>
        <taxon>Eukaryota</taxon>
        <taxon>Viridiplantae</taxon>
        <taxon>Streptophyta</taxon>
        <taxon>Embryophyta</taxon>
        <taxon>Tracheophyta</taxon>
        <taxon>Spermatophyta</taxon>
        <taxon>Magnoliopsida</taxon>
        <taxon>Liliopsida</taxon>
        <taxon>Zingiberales</taxon>
        <taxon>Musaceae</taxon>
        <taxon>Ensete</taxon>
    </lineage>
</organism>
<feature type="compositionally biased region" description="Basic and acidic residues" evidence="1">
    <location>
        <begin position="303"/>
        <end position="312"/>
    </location>
</feature>
<accession>A0AAV8QLA6</accession>
<name>A0AAV8QLA6_ENSVE</name>
<evidence type="ECO:0000313" key="2">
    <source>
        <dbReference type="EMBL" id="KAJ8476687.1"/>
    </source>
</evidence>
<feature type="region of interest" description="Disordered" evidence="1">
    <location>
        <begin position="150"/>
        <end position="171"/>
    </location>
</feature>
<gene>
    <name evidence="2" type="ORF">OPV22_020414</name>
</gene>
<dbReference type="PANTHER" id="PTHR31390:SF12">
    <property type="entry name" value="PUTATIVE (DUF3527)-RELATED"/>
    <property type="match status" value="1"/>
</dbReference>
<dbReference type="PANTHER" id="PTHR31390">
    <property type="entry name" value="EXPRESSED PROTEIN"/>
    <property type="match status" value="1"/>
</dbReference>
<dbReference type="Pfam" id="PF12043">
    <property type="entry name" value="DUF3527"/>
    <property type="match status" value="1"/>
</dbReference>
<feature type="region of interest" description="Disordered" evidence="1">
    <location>
        <begin position="255"/>
        <end position="324"/>
    </location>
</feature>
<feature type="region of interest" description="Disordered" evidence="1">
    <location>
        <begin position="189"/>
        <end position="214"/>
    </location>
</feature>
<feature type="compositionally biased region" description="Polar residues" evidence="1">
    <location>
        <begin position="79"/>
        <end position="89"/>
    </location>
</feature>
<protein>
    <recommendedName>
        <fullName evidence="4">DUF4005 domain-containing protein</fullName>
    </recommendedName>
</protein>
<comment type="caution">
    <text evidence="2">The sequence shown here is derived from an EMBL/GenBank/DDBJ whole genome shotgun (WGS) entry which is preliminary data.</text>
</comment>
<dbReference type="EMBL" id="JAQQAF010000006">
    <property type="protein sequence ID" value="KAJ8476687.1"/>
    <property type="molecule type" value="Genomic_DNA"/>
</dbReference>
<feature type="compositionally biased region" description="Polar residues" evidence="1">
    <location>
        <begin position="291"/>
        <end position="301"/>
    </location>
</feature>
<evidence type="ECO:0000313" key="3">
    <source>
        <dbReference type="Proteomes" id="UP001222027"/>
    </source>
</evidence>
<feature type="region of interest" description="Disordered" evidence="1">
    <location>
        <begin position="409"/>
        <end position="453"/>
    </location>
</feature>